<reference evidence="7" key="1">
    <citation type="journal article" date="2014" name="Int. J. Syst. Evol. Microbiol.">
        <title>Complete genome sequence of Corynebacterium casei LMG S-19264T (=DSM 44701T), isolated from a smear-ripened cheese.</title>
        <authorList>
            <consortium name="US DOE Joint Genome Institute (JGI-PGF)"/>
            <person name="Walter F."/>
            <person name="Albersmeier A."/>
            <person name="Kalinowski J."/>
            <person name="Ruckert C."/>
        </authorList>
    </citation>
    <scope>NUCLEOTIDE SEQUENCE</scope>
    <source>
        <strain evidence="7">CGMCC 1.15179</strain>
    </source>
</reference>
<evidence type="ECO:0000259" key="6">
    <source>
        <dbReference type="Pfam" id="PF17827"/>
    </source>
</evidence>
<sequence>MNPQVTIGEAYRWASSFLQRFRGEDAAFEAELLLRSVLGWDRTRLFTRMDEPIPAPALQQLNEWLELRKKDVPLQYILGEQEFYGRPFHVNQGVLIPRPETEILVETFLELGDSLKKEGLDAVDAGTGSGAIAVTVALERPHWHVHAVDRSPDALKTARKNAERLGAVRLTWHQGEWLAPLMQQGIQVDGLISNPPYIPSGVISTLDKQVREYEPRLALDGGEDGLHPYRILLTQLPQVLRTPGLVAFEVGEGQSRDVENMMRSLPAKVETFIRRDLAGIERVVGCMVKKWV</sequence>
<keyword evidence="3 4" id="KW-0949">S-adenosyl-L-methionine</keyword>
<dbReference type="InterPro" id="IPR050320">
    <property type="entry name" value="N5-glutamine_MTase"/>
</dbReference>
<dbReference type="NCBIfam" id="TIGR00536">
    <property type="entry name" value="hemK_fam"/>
    <property type="match status" value="1"/>
</dbReference>
<dbReference type="EC" id="2.1.1.297" evidence="4"/>
<protein>
    <recommendedName>
        <fullName evidence="4">Release factor glutamine methyltransferase</fullName>
        <shortName evidence="4">RF MTase</shortName>
        <ecNumber evidence="4">2.1.1.297</ecNumber>
    </recommendedName>
    <alternativeName>
        <fullName evidence="4">N5-glutamine methyltransferase PrmC</fullName>
    </alternativeName>
    <alternativeName>
        <fullName evidence="4">Protein-(glutamine-N5) MTase PrmC</fullName>
    </alternativeName>
    <alternativeName>
        <fullName evidence="4">Protein-glutamine N-methyltransferase PrmC</fullName>
    </alternativeName>
</protein>
<dbReference type="InterPro" id="IPR002052">
    <property type="entry name" value="DNA_methylase_N6_adenine_CS"/>
</dbReference>
<feature type="binding site" evidence="4">
    <location>
        <begin position="126"/>
        <end position="130"/>
    </location>
    <ligand>
        <name>S-adenosyl-L-methionine</name>
        <dbReference type="ChEBI" id="CHEBI:59789"/>
    </ligand>
</feature>
<comment type="similarity">
    <text evidence="4">Belongs to the protein N5-glutamine methyltransferase family. PrmC subfamily.</text>
</comment>
<reference evidence="7" key="2">
    <citation type="submission" date="2020-09" db="EMBL/GenBank/DDBJ databases">
        <authorList>
            <person name="Sun Q."/>
            <person name="Zhou Y."/>
        </authorList>
    </citation>
    <scope>NUCLEOTIDE SEQUENCE</scope>
    <source>
        <strain evidence="7">CGMCC 1.15179</strain>
    </source>
</reference>
<feature type="domain" description="Methyltransferase" evidence="5">
    <location>
        <begin position="117"/>
        <end position="194"/>
    </location>
</feature>
<comment type="catalytic activity">
    <reaction evidence="4">
        <text>L-glutaminyl-[peptide chain release factor] + S-adenosyl-L-methionine = N(5)-methyl-L-glutaminyl-[peptide chain release factor] + S-adenosyl-L-homocysteine + H(+)</text>
        <dbReference type="Rhea" id="RHEA:42896"/>
        <dbReference type="Rhea" id="RHEA-COMP:10271"/>
        <dbReference type="Rhea" id="RHEA-COMP:10272"/>
        <dbReference type="ChEBI" id="CHEBI:15378"/>
        <dbReference type="ChEBI" id="CHEBI:30011"/>
        <dbReference type="ChEBI" id="CHEBI:57856"/>
        <dbReference type="ChEBI" id="CHEBI:59789"/>
        <dbReference type="ChEBI" id="CHEBI:61891"/>
        <dbReference type="EC" id="2.1.1.297"/>
    </reaction>
</comment>
<keyword evidence="8" id="KW-1185">Reference proteome</keyword>
<feature type="binding site" evidence="4">
    <location>
        <begin position="194"/>
        <end position="197"/>
    </location>
    <ligand>
        <name>substrate</name>
    </ligand>
</feature>
<evidence type="ECO:0000313" key="7">
    <source>
        <dbReference type="EMBL" id="GGE05368.1"/>
    </source>
</evidence>
<dbReference type="Proteomes" id="UP000625210">
    <property type="component" value="Unassembled WGS sequence"/>
</dbReference>
<dbReference type="InterPro" id="IPR029063">
    <property type="entry name" value="SAM-dependent_MTases_sf"/>
</dbReference>
<evidence type="ECO:0000256" key="2">
    <source>
        <dbReference type="ARBA" id="ARBA00022679"/>
    </source>
</evidence>
<feature type="binding site" evidence="4">
    <location>
        <position position="149"/>
    </location>
    <ligand>
        <name>S-adenosyl-L-methionine</name>
        <dbReference type="ChEBI" id="CHEBI:59789"/>
    </ligand>
</feature>
<dbReference type="Pfam" id="PF13847">
    <property type="entry name" value="Methyltransf_31"/>
    <property type="match status" value="1"/>
</dbReference>
<dbReference type="HAMAP" id="MF_02126">
    <property type="entry name" value="RF_methyltr_PrmC"/>
    <property type="match status" value="1"/>
</dbReference>
<dbReference type="PANTHER" id="PTHR18895:SF74">
    <property type="entry name" value="MTRF1L RELEASE FACTOR GLUTAMINE METHYLTRANSFERASE"/>
    <property type="match status" value="1"/>
</dbReference>
<feature type="binding site" evidence="4">
    <location>
        <position position="177"/>
    </location>
    <ligand>
        <name>S-adenosyl-L-methionine</name>
        <dbReference type="ChEBI" id="CHEBI:59789"/>
    </ligand>
</feature>
<evidence type="ECO:0000256" key="1">
    <source>
        <dbReference type="ARBA" id="ARBA00022603"/>
    </source>
</evidence>
<comment type="function">
    <text evidence="4">Methylates the class 1 translation termination release factors RF1/PrfA and RF2/PrfB on the glutamine residue of the universally conserved GGQ motif.</text>
</comment>
<dbReference type="Pfam" id="PF17827">
    <property type="entry name" value="PrmC_N"/>
    <property type="match status" value="1"/>
</dbReference>
<dbReference type="InterPro" id="IPR025714">
    <property type="entry name" value="Methyltranfer_dom"/>
</dbReference>
<name>A0A8J2VE42_9BACL</name>
<dbReference type="PROSITE" id="PS00092">
    <property type="entry name" value="N6_MTASE"/>
    <property type="match status" value="1"/>
</dbReference>
<dbReference type="PANTHER" id="PTHR18895">
    <property type="entry name" value="HEMK METHYLTRANSFERASE"/>
    <property type="match status" value="1"/>
</dbReference>
<accession>A0A8J2VE42</accession>
<organism evidence="7 8">
    <name type="scientific">Marinithermofilum abyssi</name>
    <dbReference type="NCBI Taxonomy" id="1571185"/>
    <lineage>
        <taxon>Bacteria</taxon>
        <taxon>Bacillati</taxon>
        <taxon>Bacillota</taxon>
        <taxon>Bacilli</taxon>
        <taxon>Bacillales</taxon>
        <taxon>Thermoactinomycetaceae</taxon>
        <taxon>Marinithermofilum</taxon>
    </lineage>
</organism>
<dbReference type="GO" id="GO:0032259">
    <property type="term" value="P:methylation"/>
    <property type="evidence" value="ECO:0007669"/>
    <property type="project" value="UniProtKB-KW"/>
</dbReference>
<keyword evidence="2 4" id="KW-0808">Transferase</keyword>
<feature type="binding site" evidence="4">
    <location>
        <position position="194"/>
    </location>
    <ligand>
        <name>S-adenosyl-L-methionine</name>
        <dbReference type="ChEBI" id="CHEBI:59789"/>
    </ligand>
</feature>
<dbReference type="InterPro" id="IPR040758">
    <property type="entry name" value="PrmC_N"/>
</dbReference>
<dbReference type="NCBIfam" id="TIGR03534">
    <property type="entry name" value="RF_mod_PrmC"/>
    <property type="match status" value="1"/>
</dbReference>
<dbReference type="Gene3D" id="1.10.8.10">
    <property type="entry name" value="DNA helicase RuvA subunit, C-terminal domain"/>
    <property type="match status" value="1"/>
</dbReference>
<dbReference type="Gene3D" id="3.40.50.150">
    <property type="entry name" value="Vaccinia Virus protein VP39"/>
    <property type="match status" value="1"/>
</dbReference>
<evidence type="ECO:0000313" key="8">
    <source>
        <dbReference type="Proteomes" id="UP000625210"/>
    </source>
</evidence>
<dbReference type="EMBL" id="BMHQ01000001">
    <property type="protein sequence ID" value="GGE05368.1"/>
    <property type="molecule type" value="Genomic_DNA"/>
</dbReference>
<dbReference type="AlphaFoldDB" id="A0A8J2VE42"/>
<evidence type="ECO:0000256" key="4">
    <source>
        <dbReference type="HAMAP-Rule" id="MF_02126"/>
    </source>
</evidence>
<dbReference type="GO" id="GO:0003676">
    <property type="term" value="F:nucleic acid binding"/>
    <property type="evidence" value="ECO:0007669"/>
    <property type="project" value="InterPro"/>
</dbReference>
<dbReference type="RefSeq" id="WP_188646156.1">
    <property type="nucleotide sequence ID" value="NZ_BMHQ01000001.1"/>
</dbReference>
<proteinExistence type="inferred from homology"/>
<comment type="caution">
    <text evidence="7">The sequence shown here is derived from an EMBL/GenBank/DDBJ whole genome shotgun (WGS) entry which is preliminary data.</text>
</comment>
<dbReference type="InterPro" id="IPR019874">
    <property type="entry name" value="RF_methyltr_PrmC"/>
</dbReference>
<gene>
    <name evidence="4 7" type="primary">prmC</name>
    <name evidence="7" type="ORF">GCM10011571_03070</name>
</gene>
<keyword evidence="1 4" id="KW-0489">Methyltransferase</keyword>
<dbReference type="SUPFAM" id="SSF53335">
    <property type="entry name" value="S-adenosyl-L-methionine-dependent methyltransferases"/>
    <property type="match status" value="1"/>
</dbReference>
<dbReference type="InterPro" id="IPR004556">
    <property type="entry name" value="HemK-like"/>
</dbReference>
<dbReference type="GO" id="GO:0102559">
    <property type="term" value="F:peptide chain release factor N(5)-glutamine methyltransferase activity"/>
    <property type="evidence" value="ECO:0007669"/>
    <property type="project" value="UniProtKB-EC"/>
</dbReference>
<evidence type="ECO:0000259" key="5">
    <source>
        <dbReference type="Pfam" id="PF13847"/>
    </source>
</evidence>
<feature type="domain" description="Release factor glutamine methyltransferase N-terminal" evidence="6">
    <location>
        <begin position="9"/>
        <end position="79"/>
    </location>
</feature>
<dbReference type="CDD" id="cd02440">
    <property type="entry name" value="AdoMet_MTases"/>
    <property type="match status" value="1"/>
</dbReference>
<evidence type="ECO:0000256" key="3">
    <source>
        <dbReference type="ARBA" id="ARBA00022691"/>
    </source>
</evidence>